<keyword evidence="3" id="KW-1185">Reference proteome</keyword>
<organism evidence="2 3">
    <name type="scientific">Psilocybe cyanescens</name>
    <dbReference type="NCBI Taxonomy" id="93625"/>
    <lineage>
        <taxon>Eukaryota</taxon>
        <taxon>Fungi</taxon>
        <taxon>Dikarya</taxon>
        <taxon>Basidiomycota</taxon>
        <taxon>Agaricomycotina</taxon>
        <taxon>Agaricomycetes</taxon>
        <taxon>Agaricomycetidae</taxon>
        <taxon>Agaricales</taxon>
        <taxon>Agaricineae</taxon>
        <taxon>Strophariaceae</taxon>
        <taxon>Psilocybe</taxon>
    </lineage>
</organism>
<accession>A0A409WSM9</accession>
<proteinExistence type="predicted"/>
<protein>
    <submittedName>
        <fullName evidence="2">Uncharacterized protein</fullName>
    </submittedName>
</protein>
<evidence type="ECO:0000313" key="3">
    <source>
        <dbReference type="Proteomes" id="UP000283269"/>
    </source>
</evidence>
<feature type="region of interest" description="Disordered" evidence="1">
    <location>
        <begin position="160"/>
        <end position="182"/>
    </location>
</feature>
<dbReference type="InParanoid" id="A0A409WSM9"/>
<dbReference type="AlphaFoldDB" id="A0A409WSM9"/>
<evidence type="ECO:0000256" key="1">
    <source>
        <dbReference type="SAM" id="MobiDB-lite"/>
    </source>
</evidence>
<reference evidence="2 3" key="1">
    <citation type="journal article" date="2018" name="Evol. Lett.">
        <title>Horizontal gene cluster transfer increased hallucinogenic mushroom diversity.</title>
        <authorList>
            <person name="Reynolds H.T."/>
            <person name="Vijayakumar V."/>
            <person name="Gluck-Thaler E."/>
            <person name="Korotkin H.B."/>
            <person name="Matheny P.B."/>
            <person name="Slot J.C."/>
        </authorList>
    </citation>
    <scope>NUCLEOTIDE SEQUENCE [LARGE SCALE GENOMIC DNA]</scope>
    <source>
        <strain evidence="2 3">2631</strain>
    </source>
</reference>
<sequence length="182" mass="20346">MSTKPQTSTNMAETVIFQGDIHDVESFLQWVINHSEDAQAASGIVNNVEKALMEYFGEPEDLHIIGTPLQGLPPTPHTPTSTDISSTDFYLSCVEYVDDFRQWVIRDSEDAESAVARLEPINYTDKRSTQPAEALIDIENLHQLLTDCENAVMMETLHDPSPSTSYHTPPLFRESISPHTNA</sequence>
<comment type="caution">
    <text evidence="2">The sequence shown here is derived from an EMBL/GenBank/DDBJ whole genome shotgun (WGS) entry which is preliminary data.</text>
</comment>
<evidence type="ECO:0000313" key="2">
    <source>
        <dbReference type="EMBL" id="PPQ81518.1"/>
    </source>
</evidence>
<dbReference type="Proteomes" id="UP000283269">
    <property type="component" value="Unassembled WGS sequence"/>
</dbReference>
<gene>
    <name evidence="2" type="ORF">CVT25_013333</name>
</gene>
<dbReference type="EMBL" id="NHYD01003243">
    <property type="protein sequence ID" value="PPQ81518.1"/>
    <property type="molecule type" value="Genomic_DNA"/>
</dbReference>
<name>A0A409WSM9_PSICY</name>